<gene>
    <name evidence="3" type="ORF">AWR36_003855</name>
</gene>
<feature type="signal peptide" evidence="1">
    <location>
        <begin position="1"/>
        <end position="20"/>
    </location>
</feature>
<dbReference type="Pfam" id="PF04784">
    <property type="entry name" value="DUF547"/>
    <property type="match status" value="1"/>
</dbReference>
<dbReference type="PANTHER" id="PTHR34386">
    <property type="entry name" value="GLUTAREDOXIN"/>
    <property type="match status" value="1"/>
</dbReference>
<evidence type="ECO:0000313" key="3">
    <source>
        <dbReference type="EMBL" id="PCO06886.1"/>
    </source>
</evidence>
<dbReference type="PANTHER" id="PTHR34386:SF1">
    <property type="entry name" value="GLUTAREDOXIN-LIKE PROTEIN NRDH"/>
    <property type="match status" value="1"/>
</dbReference>
<protein>
    <submittedName>
        <fullName evidence="3">DUF547 domain-containing protein</fullName>
    </submittedName>
</protein>
<comment type="caution">
    <text evidence="3">The sequence shown here is derived from an EMBL/GenBank/DDBJ whole genome shotgun (WGS) entry which is preliminary data.</text>
</comment>
<keyword evidence="4" id="KW-1185">Reference proteome</keyword>
<accession>A0ABX4I3G6</accession>
<proteinExistence type="predicted"/>
<reference evidence="3" key="1">
    <citation type="submission" date="2017-08" db="EMBL/GenBank/DDBJ databases">
        <title>Microbulbifer marisrubri sp. nov., a halophilic alphaproteobacterium isolated from marine sediment of the Yellow Sea, China.</title>
        <authorList>
            <person name="Zhang G."/>
            <person name="Xiong Q."/>
        </authorList>
    </citation>
    <scope>NUCLEOTIDE SEQUENCE [LARGE SCALE GENOMIC DNA]</scope>
    <source>
        <strain evidence="3">WRN-8</strain>
    </source>
</reference>
<feature type="domain" description="DUF547" evidence="2">
    <location>
        <begin position="73"/>
        <end position="184"/>
    </location>
</feature>
<dbReference type="InterPro" id="IPR006869">
    <property type="entry name" value="DUF547"/>
</dbReference>
<evidence type="ECO:0000256" key="1">
    <source>
        <dbReference type="SAM" id="SignalP"/>
    </source>
</evidence>
<evidence type="ECO:0000259" key="2">
    <source>
        <dbReference type="Pfam" id="PF04784"/>
    </source>
</evidence>
<evidence type="ECO:0000313" key="4">
    <source>
        <dbReference type="Proteomes" id="UP000218427"/>
    </source>
</evidence>
<dbReference type="Proteomes" id="UP000218427">
    <property type="component" value="Unassembled WGS sequence"/>
</dbReference>
<dbReference type="InterPro" id="IPR051548">
    <property type="entry name" value="Grx-like_ET"/>
</dbReference>
<keyword evidence="1" id="KW-0732">Signal</keyword>
<name>A0ABX4I3G6_9GAMM</name>
<sequence>MWRLLPLLASLAWLPMPASGFDHSRWSGLLAEHLVVSQDGRVSQVDYRGMAGDIGKLDAYLSLLAGVPQGEFSGWPEDVRLAFLINAYNAATVRLILTQFPDLDSIRDLGWLFRSPWKKEFVSLFGKQYSLDDIEHGMIRGRFSDPRIHFAVNCASVGCPMLREEAYRGADLDRQLEEQTRRFLSDRSRNRLSGPGTLALSSIFKWYREDFANGWRGHESLESFLSDYRGALDLTPSQADALRDDRMAIEFLDYDWRLNDAAAATRLKD</sequence>
<feature type="chain" id="PRO_5046522603" evidence="1">
    <location>
        <begin position="21"/>
        <end position="269"/>
    </location>
</feature>
<dbReference type="EMBL" id="LRFG02000001">
    <property type="protein sequence ID" value="PCO06886.1"/>
    <property type="molecule type" value="Genomic_DNA"/>
</dbReference>
<dbReference type="RefSeq" id="WP_067081236.1">
    <property type="nucleotide sequence ID" value="NZ_LRFG02000001.1"/>
</dbReference>
<organism evidence="3 4">
    <name type="scientific">Microbulbifer flavimaris</name>
    <dbReference type="NCBI Taxonomy" id="1781068"/>
    <lineage>
        <taxon>Bacteria</taxon>
        <taxon>Pseudomonadati</taxon>
        <taxon>Pseudomonadota</taxon>
        <taxon>Gammaproteobacteria</taxon>
        <taxon>Cellvibrionales</taxon>
        <taxon>Microbulbiferaceae</taxon>
        <taxon>Microbulbifer</taxon>
    </lineage>
</organism>